<protein>
    <submittedName>
        <fullName evidence="2">Uncharacterized protein</fullName>
    </submittedName>
</protein>
<evidence type="ECO:0000256" key="1">
    <source>
        <dbReference type="SAM" id="Phobius"/>
    </source>
</evidence>
<keyword evidence="1" id="KW-0812">Transmembrane</keyword>
<organism evidence="2 3">
    <name type="scientific">Hymenobacter cyanobacteriorum</name>
    <dbReference type="NCBI Taxonomy" id="2926463"/>
    <lineage>
        <taxon>Bacteria</taxon>
        <taxon>Pseudomonadati</taxon>
        <taxon>Bacteroidota</taxon>
        <taxon>Cytophagia</taxon>
        <taxon>Cytophagales</taxon>
        <taxon>Hymenobacteraceae</taxon>
        <taxon>Hymenobacter</taxon>
    </lineage>
</organism>
<name>A0A9X1VIC5_9BACT</name>
<accession>A0A9X1VIC5</accession>
<keyword evidence="3" id="KW-1185">Reference proteome</keyword>
<dbReference type="AlphaFoldDB" id="A0A9X1VIC5"/>
<dbReference type="RefSeq" id="WP_241937385.1">
    <property type="nucleotide sequence ID" value="NZ_JALBGC010000004.1"/>
</dbReference>
<evidence type="ECO:0000313" key="3">
    <source>
        <dbReference type="Proteomes" id="UP001139193"/>
    </source>
</evidence>
<dbReference type="Proteomes" id="UP001139193">
    <property type="component" value="Unassembled WGS sequence"/>
</dbReference>
<gene>
    <name evidence="2" type="ORF">MON38_17210</name>
</gene>
<dbReference type="EMBL" id="JALBGC010000004">
    <property type="protein sequence ID" value="MCI1189165.1"/>
    <property type="molecule type" value="Genomic_DNA"/>
</dbReference>
<keyword evidence="1" id="KW-1133">Transmembrane helix</keyword>
<proteinExistence type="predicted"/>
<keyword evidence="1" id="KW-0472">Membrane</keyword>
<reference evidence="2" key="1">
    <citation type="submission" date="2022-03" db="EMBL/GenBank/DDBJ databases">
        <title>Bacterial whole genome sequence for Hymenobacter sp. DH14.</title>
        <authorList>
            <person name="Le V."/>
        </authorList>
    </citation>
    <scope>NUCLEOTIDE SEQUENCE</scope>
    <source>
        <strain evidence="2">DH14</strain>
    </source>
</reference>
<sequence length="88" mass="9378">MAGRNGKAGRVLAGLLGLFVALAMFSNSLKALAQALRLRAALSANPGLHLEVKEAFLTFALELTLGLAAGWWGISKFRRRKLEAGEAQ</sequence>
<evidence type="ECO:0000313" key="2">
    <source>
        <dbReference type="EMBL" id="MCI1189165.1"/>
    </source>
</evidence>
<comment type="caution">
    <text evidence="2">The sequence shown here is derived from an EMBL/GenBank/DDBJ whole genome shotgun (WGS) entry which is preliminary data.</text>
</comment>
<feature type="transmembrane region" description="Helical" evidence="1">
    <location>
        <begin position="55"/>
        <end position="74"/>
    </location>
</feature>